<keyword evidence="5" id="KW-0472">Membrane</keyword>
<keyword evidence="5" id="KW-0812">Transmembrane</keyword>
<keyword evidence="3" id="KW-0862">Zinc</keyword>
<evidence type="ECO:0000256" key="3">
    <source>
        <dbReference type="ARBA" id="ARBA00022833"/>
    </source>
</evidence>
<dbReference type="Gene3D" id="4.10.1110.10">
    <property type="entry name" value="AN1-like Zinc finger"/>
    <property type="match status" value="1"/>
</dbReference>
<evidence type="ECO:0000313" key="8">
    <source>
        <dbReference type="EMBL" id="KUK06895.1"/>
    </source>
</evidence>
<evidence type="ECO:0000256" key="2">
    <source>
        <dbReference type="ARBA" id="ARBA00022771"/>
    </source>
</evidence>
<dbReference type="PROSITE" id="PS51039">
    <property type="entry name" value="ZF_AN1"/>
    <property type="match status" value="1"/>
</dbReference>
<accession>A0A101DCZ4</accession>
<dbReference type="SMART" id="SM00154">
    <property type="entry name" value="ZnF_AN1"/>
    <property type="match status" value="1"/>
</dbReference>
<evidence type="ECO:0000259" key="6">
    <source>
        <dbReference type="PROSITE" id="PS51039"/>
    </source>
</evidence>
<dbReference type="PATRIC" id="fig|2234.6.peg.104"/>
<evidence type="ECO:0000256" key="5">
    <source>
        <dbReference type="SAM" id="Phobius"/>
    </source>
</evidence>
<feature type="region of interest" description="Disordered" evidence="4">
    <location>
        <begin position="41"/>
        <end position="61"/>
    </location>
</feature>
<dbReference type="Pfam" id="PF01428">
    <property type="entry name" value="zf-AN1"/>
    <property type="match status" value="1"/>
</dbReference>
<feature type="compositionally biased region" description="Basic residues" evidence="4">
    <location>
        <begin position="50"/>
        <end position="61"/>
    </location>
</feature>
<dbReference type="InterPro" id="IPR000058">
    <property type="entry name" value="Znf_AN1"/>
</dbReference>
<feature type="transmembrane region" description="Helical" evidence="5">
    <location>
        <begin position="89"/>
        <end position="107"/>
    </location>
</feature>
<sequence length="449" mass="50862">MAKCDFCGKKVDLPFRCNYCGSLFCEDHRLPPKHNCPNIVQWGRKAPPPRTHRKKTYSRRRTSRLKVRTEDNWVPVQVKKKKSGSAIKYLIAIVLLVAIVSAAYTYSRSKQLPDIFPFDVQSGTITFSEVPPSQTVPPSPAIKKCDDGTPYGSCSPTRPLFCDNGSLVKKASLCGCPKKYIPKGDGCIYQLTLGPEHRSLSYCNNGLKSSLPFTVYRGLKEYLSNLPRTFVCDPECPSDQEIYQMIINQPDQVEFIQELIKLIKVIGQTKDDQARIAISIVQMIPYDYEKVFTLSTESWKYPYEALYDYKGVCQDKSLLLALLLKELGFGVVLLVYEDENHMAVGIKCPGRYANYIYQGSGYCFVETTTPSIITDMSGEYLGVGALKSKPKIYIVSDGDSLDSVGKEYQDAREWQRLNAIAEANNYILSHEDYEKWQDLVEKYCIEVKD</sequence>
<keyword evidence="5" id="KW-1133">Transmembrane helix</keyword>
<evidence type="ECO:0000256" key="1">
    <source>
        <dbReference type="ARBA" id="ARBA00022723"/>
    </source>
</evidence>
<dbReference type="Proteomes" id="UP000054307">
    <property type="component" value="Unassembled WGS sequence"/>
</dbReference>
<evidence type="ECO:0000256" key="4">
    <source>
        <dbReference type="SAM" id="MobiDB-lite"/>
    </source>
</evidence>
<evidence type="ECO:0000313" key="9">
    <source>
        <dbReference type="Proteomes" id="UP000054015"/>
    </source>
</evidence>
<evidence type="ECO:0000313" key="10">
    <source>
        <dbReference type="Proteomes" id="UP000054307"/>
    </source>
</evidence>
<name>A0A101DCZ4_ARCFL</name>
<dbReference type="AlphaFoldDB" id="A0A101DCZ4"/>
<dbReference type="SUPFAM" id="SSF118310">
    <property type="entry name" value="AN1-like Zinc finger"/>
    <property type="match status" value="1"/>
</dbReference>
<keyword evidence="1" id="KW-0479">Metal-binding</keyword>
<reference evidence="9 10" key="2">
    <citation type="journal article" date="2015" name="MBio">
        <title>Genome-Resolved Metagenomic Analysis Reveals Roles for Candidate Phyla and Other Microbial Community Members in Biogeochemical Transformations in Oil Reservoirs.</title>
        <authorList>
            <person name="Hu P."/>
            <person name="Tom L."/>
            <person name="Singh A."/>
            <person name="Thomas B.C."/>
            <person name="Baker B.J."/>
            <person name="Piceno Y.M."/>
            <person name="Andersen G.L."/>
            <person name="Banfield J.F."/>
        </authorList>
    </citation>
    <scope>NUCLEOTIDE SEQUENCE [LARGE SCALE GENOMIC DNA]</scope>
</reference>
<dbReference type="GO" id="GO:0008270">
    <property type="term" value="F:zinc ion binding"/>
    <property type="evidence" value="ECO:0007669"/>
    <property type="project" value="UniProtKB-KW"/>
</dbReference>
<dbReference type="EMBL" id="LGEQ01000030">
    <property type="protein sequence ID" value="KUJ93244.1"/>
    <property type="molecule type" value="Genomic_DNA"/>
</dbReference>
<dbReference type="PANTHER" id="PTHR39327:SF1">
    <property type="entry name" value="BLR5470 PROTEIN"/>
    <property type="match status" value="1"/>
</dbReference>
<dbReference type="InterPro" id="IPR035896">
    <property type="entry name" value="AN1-like_Znf"/>
</dbReference>
<dbReference type="Gene3D" id="3.10.620.30">
    <property type="match status" value="1"/>
</dbReference>
<dbReference type="Proteomes" id="UP000054015">
    <property type="component" value="Unassembled WGS sequence"/>
</dbReference>
<feature type="domain" description="AN1-type" evidence="6">
    <location>
        <begin position="1"/>
        <end position="44"/>
    </location>
</feature>
<organism evidence="7 10">
    <name type="scientific">Archaeoglobus fulgidus</name>
    <dbReference type="NCBI Taxonomy" id="2234"/>
    <lineage>
        <taxon>Archaea</taxon>
        <taxon>Methanobacteriati</taxon>
        <taxon>Methanobacteriota</taxon>
        <taxon>Archaeoglobi</taxon>
        <taxon>Archaeoglobales</taxon>
        <taxon>Archaeoglobaceae</taxon>
        <taxon>Archaeoglobus</taxon>
    </lineage>
</organism>
<dbReference type="PANTHER" id="PTHR39327">
    <property type="match status" value="1"/>
</dbReference>
<keyword evidence="2" id="KW-0863">Zinc-finger</keyword>
<evidence type="ECO:0000313" key="7">
    <source>
        <dbReference type="EMBL" id="KUJ93244.1"/>
    </source>
</evidence>
<protein>
    <recommendedName>
        <fullName evidence="6">AN1-type domain-containing protein</fullName>
    </recommendedName>
</protein>
<comment type="caution">
    <text evidence="7">The sequence shown here is derived from an EMBL/GenBank/DDBJ whole genome shotgun (WGS) entry which is preliminary data.</text>
</comment>
<dbReference type="EMBL" id="LGEX01000018">
    <property type="protein sequence ID" value="KUK06895.1"/>
    <property type="molecule type" value="Genomic_DNA"/>
</dbReference>
<dbReference type="InterPro" id="IPR010319">
    <property type="entry name" value="Transglutaminase-like_Cys_pept"/>
</dbReference>
<proteinExistence type="predicted"/>
<gene>
    <name evidence="7" type="ORF">XD40_1582</name>
    <name evidence="8" type="ORF">XD48_0891</name>
</gene>
<dbReference type="OMA" id="YEDENHM"/>
<reference evidence="7" key="1">
    <citation type="journal article" date="2015" name="MBio">
        <title>Genome-resolved metagenomic analysis reveals roles for candidate phyla and other microbial community members in biogeochemical transformations in oil reservoirs.</title>
        <authorList>
            <person name="Hu P."/>
            <person name="Tom L."/>
            <person name="Singh A."/>
            <person name="Thomas B.C."/>
            <person name="Baker B.J."/>
            <person name="Piceno Y.M."/>
            <person name="Andersen G.L."/>
            <person name="Banfield J.F."/>
        </authorList>
    </citation>
    <scope>NUCLEOTIDE SEQUENCE [LARGE SCALE GENOMIC DNA]</scope>
    <source>
        <strain evidence="8">49_2300</strain>
        <strain evidence="7">49_95</strain>
    </source>
</reference>